<feature type="compositionally biased region" description="Basic and acidic residues" evidence="1">
    <location>
        <begin position="194"/>
        <end position="220"/>
    </location>
</feature>
<accession>A0A6G1F6B7</accession>
<dbReference type="InterPro" id="IPR033194">
    <property type="entry name" value="MFAP1"/>
</dbReference>
<dbReference type="OrthoDB" id="10265354at2759"/>
<dbReference type="Proteomes" id="UP000479710">
    <property type="component" value="Unassembled WGS sequence"/>
</dbReference>
<feature type="region of interest" description="Disordered" evidence="1">
    <location>
        <begin position="37"/>
        <end position="56"/>
    </location>
</feature>
<feature type="compositionally biased region" description="Acidic residues" evidence="1">
    <location>
        <begin position="83"/>
        <end position="104"/>
    </location>
</feature>
<dbReference type="PANTHER" id="PTHR15327">
    <property type="entry name" value="MICROFIBRIL-ASSOCIATED PROTEIN"/>
    <property type="match status" value="1"/>
</dbReference>
<keyword evidence="4" id="KW-1185">Reference proteome</keyword>
<comment type="caution">
    <text evidence="3">The sequence shown here is derived from an EMBL/GenBank/DDBJ whole genome shotgun (WGS) entry which is preliminary data.</text>
</comment>
<dbReference type="InterPro" id="IPR009730">
    <property type="entry name" value="MFAP1_C"/>
</dbReference>
<reference evidence="3 4" key="1">
    <citation type="submission" date="2019-11" db="EMBL/GenBank/DDBJ databases">
        <title>Whole genome sequence of Oryza granulata.</title>
        <authorList>
            <person name="Li W."/>
        </authorList>
    </citation>
    <scope>NUCLEOTIDE SEQUENCE [LARGE SCALE GENOMIC DNA]</scope>
    <source>
        <strain evidence="4">cv. Menghai</strain>
        <tissue evidence="3">Leaf</tissue>
    </source>
</reference>
<name>A0A6G1F6B7_9ORYZ</name>
<dbReference type="EMBL" id="SPHZ02000001">
    <property type="protein sequence ID" value="KAF0932468.1"/>
    <property type="molecule type" value="Genomic_DNA"/>
</dbReference>
<evidence type="ECO:0000313" key="4">
    <source>
        <dbReference type="Proteomes" id="UP000479710"/>
    </source>
</evidence>
<feature type="domain" description="Micro-fibrillar-associated protein 1 C-terminal" evidence="2">
    <location>
        <begin position="117"/>
        <end position="315"/>
    </location>
</feature>
<evidence type="ECO:0000259" key="2">
    <source>
        <dbReference type="Pfam" id="PF06991"/>
    </source>
</evidence>
<feature type="region of interest" description="Disordered" evidence="1">
    <location>
        <begin position="181"/>
        <end position="238"/>
    </location>
</feature>
<feature type="region of interest" description="Disordered" evidence="1">
    <location>
        <begin position="61"/>
        <end position="104"/>
    </location>
</feature>
<gene>
    <name evidence="3" type="ORF">E2562_010369</name>
</gene>
<proteinExistence type="predicted"/>
<evidence type="ECO:0000313" key="3">
    <source>
        <dbReference type="EMBL" id="KAF0932468.1"/>
    </source>
</evidence>
<dbReference type="Pfam" id="PF06991">
    <property type="entry name" value="MFAP1"/>
    <property type="match status" value="1"/>
</dbReference>
<dbReference type="AlphaFoldDB" id="A0A6G1F6B7"/>
<sequence length="330" mass="38202">MAERGKTGLSKVSRYWPGRAPEWAAAANDEEKAHLVSTLEDKHVEDDSSSLRLSYRRRRVRQQPEIVSTAQEEQLLLHHQQLEEEQQEESETEYEEKDSDSDDEQIMAGVVDVSVLLFIPKSQRDTVGLKEEERRRRRRRLGEELDKKRLELRKVQTRQILLEEINKEELLVGNTASTEEAINGVDTDDEVDQAEEHESWQRRDLARIKRSREQSGIDDKATEDDNQSEVADRPKKKMKKQMRFMQRYYHKGCFFQDDADGATQTAGTCEIYRRDFSGPTGLDTMDMSILPKVMQVKHFGQRGGTKWTHLVNQDTTYRNTPDGPISSGTC</sequence>
<feature type="compositionally biased region" description="Basic and acidic residues" evidence="1">
    <location>
        <begin position="37"/>
        <end position="46"/>
    </location>
</feature>
<protein>
    <recommendedName>
        <fullName evidence="2">Micro-fibrillar-associated protein 1 C-terminal domain-containing protein</fullName>
    </recommendedName>
</protein>
<organism evidence="3 4">
    <name type="scientific">Oryza meyeriana var. granulata</name>
    <dbReference type="NCBI Taxonomy" id="110450"/>
    <lineage>
        <taxon>Eukaryota</taxon>
        <taxon>Viridiplantae</taxon>
        <taxon>Streptophyta</taxon>
        <taxon>Embryophyta</taxon>
        <taxon>Tracheophyta</taxon>
        <taxon>Spermatophyta</taxon>
        <taxon>Magnoliopsida</taxon>
        <taxon>Liliopsida</taxon>
        <taxon>Poales</taxon>
        <taxon>Poaceae</taxon>
        <taxon>BOP clade</taxon>
        <taxon>Oryzoideae</taxon>
        <taxon>Oryzeae</taxon>
        <taxon>Oryzinae</taxon>
        <taxon>Oryza</taxon>
        <taxon>Oryza meyeriana</taxon>
    </lineage>
</organism>
<evidence type="ECO:0000256" key="1">
    <source>
        <dbReference type="SAM" id="MobiDB-lite"/>
    </source>
</evidence>